<dbReference type="EMBL" id="DXGC01000103">
    <property type="protein sequence ID" value="HIW92401.1"/>
    <property type="molecule type" value="Genomic_DNA"/>
</dbReference>
<dbReference type="SUPFAM" id="SSF51395">
    <property type="entry name" value="FMN-linked oxidoreductases"/>
    <property type="match status" value="1"/>
</dbReference>
<dbReference type="InterPro" id="IPR000262">
    <property type="entry name" value="FMN-dep_DH"/>
</dbReference>
<gene>
    <name evidence="11 14" type="primary">fni</name>
    <name evidence="14" type="ORF">H9870_12180</name>
</gene>
<dbReference type="CDD" id="cd02811">
    <property type="entry name" value="IDI-2_FMN"/>
    <property type="match status" value="1"/>
</dbReference>
<dbReference type="Pfam" id="PF01070">
    <property type="entry name" value="FMN_dh"/>
    <property type="match status" value="1"/>
</dbReference>
<evidence type="ECO:0000313" key="15">
    <source>
        <dbReference type="Proteomes" id="UP000824190"/>
    </source>
</evidence>
<feature type="binding site" evidence="11">
    <location>
        <position position="233"/>
    </location>
    <ligand>
        <name>FMN</name>
        <dbReference type="ChEBI" id="CHEBI:58210"/>
    </ligand>
</feature>
<dbReference type="PANTHER" id="PTHR43665:SF1">
    <property type="entry name" value="ISOPENTENYL-DIPHOSPHATE DELTA-ISOMERASE"/>
    <property type="match status" value="1"/>
</dbReference>
<comment type="subunit">
    <text evidence="10 11">Homooctamer. Dimer of tetramers.</text>
</comment>
<evidence type="ECO:0000256" key="5">
    <source>
        <dbReference type="ARBA" id="ARBA00022723"/>
    </source>
</evidence>
<evidence type="ECO:0000256" key="1">
    <source>
        <dbReference type="ARBA" id="ARBA00001917"/>
    </source>
</evidence>
<dbReference type="AlphaFoldDB" id="A0A9D1UMV7"/>
<proteinExistence type="inferred from homology"/>
<evidence type="ECO:0000256" key="7">
    <source>
        <dbReference type="ARBA" id="ARBA00022857"/>
    </source>
</evidence>
<keyword evidence="6 11" id="KW-0460">Magnesium</keyword>
<evidence type="ECO:0000256" key="10">
    <source>
        <dbReference type="ARBA" id="ARBA00025810"/>
    </source>
</evidence>
<evidence type="ECO:0000256" key="4">
    <source>
        <dbReference type="ARBA" id="ARBA00022643"/>
    </source>
</evidence>
<feature type="binding site" evidence="11">
    <location>
        <begin position="23"/>
        <end position="24"/>
    </location>
    <ligand>
        <name>substrate</name>
    </ligand>
</feature>
<keyword evidence="2 11" id="KW-0963">Cytoplasm</keyword>
<dbReference type="Proteomes" id="UP000824190">
    <property type="component" value="Unassembled WGS sequence"/>
</dbReference>
<dbReference type="NCBIfam" id="TIGR02151">
    <property type="entry name" value="IPP_isom_2"/>
    <property type="match status" value="1"/>
</dbReference>
<evidence type="ECO:0000256" key="11">
    <source>
        <dbReference type="HAMAP-Rule" id="MF_00354"/>
    </source>
</evidence>
<dbReference type="GO" id="GO:0004452">
    <property type="term" value="F:isopentenyl-diphosphate delta-isomerase activity"/>
    <property type="evidence" value="ECO:0007669"/>
    <property type="project" value="UniProtKB-UniRule"/>
</dbReference>
<dbReference type="InterPro" id="IPR013785">
    <property type="entry name" value="Aldolase_TIM"/>
</dbReference>
<feature type="binding site" evidence="11">
    <location>
        <position position="203"/>
    </location>
    <ligand>
        <name>FMN</name>
        <dbReference type="ChEBI" id="CHEBI:58210"/>
    </ligand>
</feature>
<dbReference type="GO" id="GO:0000287">
    <property type="term" value="F:magnesium ion binding"/>
    <property type="evidence" value="ECO:0007669"/>
    <property type="project" value="UniProtKB-UniRule"/>
</dbReference>
<dbReference type="GO" id="GO:0005737">
    <property type="term" value="C:cytoplasm"/>
    <property type="evidence" value="ECO:0007669"/>
    <property type="project" value="UniProtKB-SubCell"/>
</dbReference>
<keyword evidence="8 11" id="KW-0414">Isoprene biosynthesis</keyword>
<keyword evidence="3 11" id="KW-0285">Flavoprotein</keyword>
<dbReference type="EC" id="5.3.3.2" evidence="11"/>
<evidence type="ECO:0000259" key="13">
    <source>
        <dbReference type="Pfam" id="PF01070"/>
    </source>
</evidence>
<name>A0A9D1UMV7_9CORY</name>
<evidence type="ECO:0000256" key="12">
    <source>
        <dbReference type="SAM" id="MobiDB-lite"/>
    </source>
</evidence>
<comment type="cofactor">
    <cofactor evidence="11">
        <name>Mg(2+)</name>
        <dbReference type="ChEBI" id="CHEBI:18420"/>
    </cofactor>
</comment>
<feature type="binding site" evidence="11">
    <location>
        <begin position="82"/>
        <end position="84"/>
    </location>
    <ligand>
        <name>FMN</name>
        <dbReference type="ChEBI" id="CHEBI:58210"/>
    </ligand>
</feature>
<sequence>MSIERDRAHVAAQADAGAAPGNRKDEHVDLAQGLRGDRAARSSVWDDVRFVHHSFPGIARDAVDTSTVVCGRDWAVPFHINAMTGGSERTGRINADLARAAAETGVAMATGSVSPALRDPELAASFRVVRENAPEAFLLSNISPEMTVEQARAAVELIDADALQIHVNPAQELVMPEGDRDFTHWLDRIGEIVEGVDVPVVVKEVGFGLSPRTVAEVAENGVAAVDVSGRGGTNFIDIENRRREKQEYAYLSGWGQTAAECLLDLQAEGAPPASSSEGVQVLASGAVSTPLDVIRGLALGASAVGVSGHFLNVLLTDGYDALVEELRDWTEQVRTLMTLLGASTVAELRQVDVLVTGSTAEFARLRGVDLAALARRSR</sequence>
<feature type="region of interest" description="Disordered" evidence="12">
    <location>
        <begin position="1"/>
        <end position="25"/>
    </location>
</feature>
<dbReference type="PANTHER" id="PTHR43665">
    <property type="entry name" value="ISOPENTENYL-DIPHOSPHATE DELTA-ISOMERASE"/>
    <property type="match status" value="1"/>
</dbReference>
<feature type="binding site" evidence="11">
    <location>
        <position position="228"/>
    </location>
    <ligand>
        <name>FMN</name>
        <dbReference type="ChEBI" id="CHEBI:58210"/>
    </ligand>
</feature>
<keyword evidence="5 11" id="KW-0479">Metal-binding</keyword>
<feature type="domain" description="FMN-dependent dehydrogenase" evidence="13">
    <location>
        <begin position="177"/>
        <end position="350"/>
    </location>
</feature>
<protein>
    <recommendedName>
        <fullName evidence="11">Isopentenyl-diphosphate delta-isomerase</fullName>
        <shortName evidence="11">IPP isomerase</shortName>
        <ecNumber evidence="11">5.3.3.2</ecNumber>
    </recommendedName>
    <alternativeName>
        <fullName evidence="11">Isopentenyl diphosphate:dimethylallyl diphosphate isomerase</fullName>
    </alternativeName>
    <alternativeName>
        <fullName evidence="11">Isopentenyl pyrophosphate isomerase</fullName>
    </alternativeName>
    <alternativeName>
        <fullName evidence="11">Type 2 isopentenyl diphosphate isomerase</fullName>
        <shortName evidence="11">IDI-2</shortName>
    </alternativeName>
</protein>
<keyword evidence="4 11" id="KW-0288">FMN</keyword>
<comment type="function">
    <text evidence="11">Involved in the biosynthesis of isoprenoids. Catalyzes the 1,3-allylic rearrangement of the homoallylic substrate isopentenyl (IPP) to its allylic isomer, dimethylallyl diphosphate (DMAPP).</text>
</comment>
<feature type="binding site" evidence="11">
    <location>
        <position position="171"/>
    </location>
    <ligand>
        <name>substrate</name>
    </ligand>
</feature>
<comment type="caution">
    <text evidence="14">The sequence shown here is derived from an EMBL/GenBank/DDBJ whole genome shotgun (WGS) entry which is preliminary data.</text>
</comment>
<feature type="binding site" evidence="11">
    <location>
        <position position="141"/>
    </location>
    <ligand>
        <name>FMN</name>
        <dbReference type="ChEBI" id="CHEBI:58210"/>
    </ligand>
</feature>
<evidence type="ECO:0000256" key="9">
    <source>
        <dbReference type="ARBA" id="ARBA00023235"/>
    </source>
</evidence>
<reference evidence="14" key="1">
    <citation type="journal article" date="2021" name="PeerJ">
        <title>Extensive microbial diversity within the chicken gut microbiome revealed by metagenomics and culture.</title>
        <authorList>
            <person name="Gilroy R."/>
            <person name="Ravi A."/>
            <person name="Getino M."/>
            <person name="Pursley I."/>
            <person name="Horton D.L."/>
            <person name="Alikhan N.F."/>
            <person name="Baker D."/>
            <person name="Gharbi K."/>
            <person name="Hall N."/>
            <person name="Watson M."/>
            <person name="Adriaenssens E.M."/>
            <person name="Foster-Nyarko E."/>
            <person name="Jarju S."/>
            <person name="Secka A."/>
            <person name="Antonio M."/>
            <person name="Oren A."/>
            <person name="Chaudhuri R.R."/>
            <person name="La Ragione R."/>
            <person name="Hildebrand F."/>
            <person name="Pallen M.J."/>
        </authorList>
    </citation>
    <scope>NUCLEOTIDE SEQUENCE</scope>
    <source>
        <strain evidence="14">CHK32-1732</strain>
    </source>
</reference>
<evidence type="ECO:0000256" key="6">
    <source>
        <dbReference type="ARBA" id="ARBA00022842"/>
    </source>
</evidence>
<dbReference type="GO" id="GO:0010181">
    <property type="term" value="F:FMN binding"/>
    <property type="evidence" value="ECO:0007669"/>
    <property type="project" value="UniProtKB-UniRule"/>
</dbReference>
<feature type="binding site" evidence="11">
    <location>
        <position position="112"/>
    </location>
    <ligand>
        <name>FMN</name>
        <dbReference type="ChEBI" id="CHEBI:58210"/>
    </ligand>
</feature>
<dbReference type="GO" id="GO:0008299">
    <property type="term" value="P:isoprenoid biosynthetic process"/>
    <property type="evidence" value="ECO:0007669"/>
    <property type="project" value="UniProtKB-UniRule"/>
</dbReference>
<keyword evidence="7 11" id="KW-0521">NADP</keyword>
<evidence type="ECO:0000313" key="14">
    <source>
        <dbReference type="EMBL" id="HIW92401.1"/>
    </source>
</evidence>
<dbReference type="Gene3D" id="3.20.20.70">
    <property type="entry name" value="Aldolase class I"/>
    <property type="match status" value="1"/>
</dbReference>
<comment type="similarity">
    <text evidence="11">Belongs to the IPP isomerase type 2 family.</text>
</comment>
<feature type="binding site" evidence="11">
    <location>
        <begin position="307"/>
        <end position="308"/>
    </location>
    <ligand>
        <name>FMN</name>
        <dbReference type="ChEBI" id="CHEBI:58210"/>
    </ligand>
</feature>
<comment type="cofactor">
    <cofactor evidence="1 11">
        <name>FMN</name>
        <dbReference type="ChEBI" id="CHEBI:58210"/>
    </cofactor>
</comment>
<organism evidence="14 15">
    <name type="scientific">Candidatus Corynebacterium avicola</name>
    <dbReference type="NCBI Taxonomy" id="2838527"/>
    <lineage>
        <taxon>Bacteria</taxon>
        <taxon>Bacillati</taxon>
        <taxon>Actinomycetota</taxon>
        <taxon>Actinomycetes</taxon>
        <taxon>Mycobacteriales</taxon>
        <taxon>Corynebacteriaceae</taxon>
        <taxon>Corynebacterium</taxon>
    </lineage>
</organism>
<dbReference type="GO" id="GO:0016491">
    <property type="term" value="F:oxidoreductase activity"/>
    <property type="evidence" value="ECO:0007669"/>
    <property type="project" value="InterPro"/>
</dbReference>
<feature type="binding site" evidence="11">
    <location>
        <position position="172"/>
    </location>
    <ligand>
        <name>Mg(2+)</name>
        <dbReference type="ChEBI" id="CHEBI:18420"/>
    </ligand>
</feature>
<accession>A0A9D1UMV7</accession>
<feature type="compositionally biased region" description="Low complexity" evidence="12">
    <location>
        <begin position="10"/>
        <end position="19"/>
    </location>
</feature>
<evidence type="ECO:0000256" key="2">
    <source>
        <dbReference type="ARBA" id="ARBA00022490"/>
    </source>
</evidence>
<comment type="cofactor">
    <cofactor evidence="11">
        <name>NADPH</name>
        <dbReference type="ChEBI" id="CHEBI:57783"/>
    </cofactor>
</comment>
<comment type="subcellular location">
    <subcellularLocation>
        <location evidence="11">Cytoplasm</location>
    </subcellularLocation>
</comment>
<comment type="catalytic activity">
    <reaction evidence="11">
        <text>isopentenyl diphosphate = dimethylallyl diphosphate</text>
        <dbReference type="Rhea" id="RHEA:23284"/>
        <dbReference type="ChEBI" id="CHEBI:57623"/>
        <dbReference type="ChEBI" id="CHEBI:128769"/>
        <dbReference type="EC" id="5.3.3.2"/>
    </reaction>
</comment>
<keyword evidence="9 11" id="KW-0413">Isomerase</keyword>
<dbReference type="HAMAP" id="MF_00354">
    <property type="entry name" value="Idi_2"/>
    <property type="match status" value="1"/>
</dbReference>
<evidence type="ECO:0000256" key="8">
    <source>
        <dbReference type="ARBA" id="ARBA00023229"/>
    </source>
</evidence>
<evidence type="ECO:0000256" key="3">
    <source>
        <dbReference type="ARBA" id="ARBA00022630"/>
    </source>
</evidence>
<dbReference type="PIRSF" id="PIRSF003314">
    <property type="entry name" value="IPP_isomerase"/>
    <property type="match status" value="1"/>
</dbReference>
<reference evidence="14" key="2">
    <citation type="submission" date="2021-04" db="EMBL/GenBank/DDBJ databases">
        <authorList>
            <person name="Gilroy R."/>
        </authorList>
    </citation>
    <scope>NUCLEOTIDE SEQUENCE</scope>
    <source>
        <strain evidence="14">CHK32-1732</strain>
    </source>
</reference>
<dbReference type="GO" id="GO:0070402">
    <property type="term" value="F:NADPH binding"/>
    <property type="evidence" value="ECO:0007669"/>
    <property type="project" value="UniProtKB-UniRule"/>
</dbReference>
<dbReference type="InterPro" id="IPR011179">
    <property type="entry name" value="IPdP_isomerase"/>
</dbReference>
<comment type="caution">
    <text evidence="11">Lacks conserved residue(s) required for the propagation of feature annotation.</text>
</comment>